<dbReference type="InterPro" id="IPR029069">
    <property type="entry name" value="HotDog_dom_sf"/>
</dbReference>
<organism evidence="6">
    <name type="scientific">Mediterraneibacter gnavus</name>
    <name type="common">Ruminococcus gnavus</name>
    <dbReference type="NCBI Taxonomy" id="33038"/>
    <lineage>
        <taxon>Bacteria</taxon>
        <taxon>Bacillati</taxon>
        <taxon>Bacillota</taxon>
        <taxon>Clostridia</taxon>
        <taxon>Lachnospirales</taxon>
        <taxon>Lachnospiraceae</taxon>
        <taxon>Mediterraneibacter</taxon>
    </lineage>
</organism>
<gene>
    <name evidence="6" type="ORF">RGLFYP19_01243</name>
</gene>
<dbReference type="GO" id="GO:0052816">
    <property type="term" value="F:long-chain fatty acyl-CoA hydrolase activity"/>
    <property type="evidence" value="ECO:0007669"/>
    <property type="project" value="TreeGrafter"/>
</dbReference>
<sequence length="166" mass="19189">MRSKKGEEDMRREKRVSDSSVETMHAVRPVHLNGAGRLFGGQLMEWLDEVAGLVGRRHAEHNITTASVDNLRFIHGVYLDEVVVVIGKATYVGKTSMEVRVDTYVESKDGMRRPINRAYFTMVALDEKDKPTEIPGLLIETEEEKWEWDAAKKRREMRIKRRKEGF</sequence>
<dbReference type="EMBL" id="CACRUK010000015">
    <property type="protein sequence ID" value="VYU02649.1"/>
    <property type="molecule type" value="Genomic_DNA"/>
</dbReference>
<reference evidence="6" key="1">
    <citation type="submission" date="2019-11" db="EMBL/GenBank/DDBJ databases">
        <authorList>
            <person name="Feng L."/>
        </authorList>
    </citation>
    <scope>NUCLEOTIDE SEQUENCE</scope>
    <source>
        <strain evidence="6">RgnavusLFYP19</strain>
    </source>
</reference>
<dbReference type="GO" id="GO:0006637">
    <property type="term" value="P:acyl-CoA metabolic process"/>
    <property type="evidence" value="ECO:0007669"/>
    <property type="project" value="TreeGrafter"/>
</dbReference>
<evidence type="ECO:0000256" key="1">
    <source>
        <dbReference type="ARBA" id="ARBA00010458"/>
    </source>
</evidence>
<name>A0A6N3BJG3_MEDGN</name>
<feature type="compositionally biased region" description="Basic and acidic residues" evidence="4">
    <location>
        <begin position="1"/>
        <end position="17"/>
    </location>
</feature>
<dbReference type="CDD" id="cd03442">
    <property type="entry name" value="BFIT_BACH"/>
    <property type="match status" value="1"/>
</dbReference>
<evidence type="ECO:0000256" key="3">
    <source>
        <dbReference type="PROSITE-ProRule" id="PRU01106"/>
    </source>
</evidence>
<dbReference type="Pfam" id="PF03061">
    <property type="entry name" value="4HBT"/>
    <property type="match status" value="1"/>
</dbReference>
<dbReference type="EC" id="3.1.2.-" evidence="6"/>
<dbReference type="PANTHER" id="PTHR11049">
    <property type="entry name" value="ACYL COENZYME A THIOESTER HYDROLASE"/>
    <property type="match status" value="1"/>
</dbReference>
<feature type="domain" description="HotDog ACOT-type" evidence="5">
    <location>
        <begin position="17"/>
        <end position="128"/>
    </location>
</feature>
<dbReference type="InterPro" id="IPR006683">
    <property type="entry name" value="Thioestr_dom"/>
</dbReference>
<evidence type="ECO:0000313" key="6">
    <source>
        <dbReference type="EMBL" id="VYU02649.1"/>
    </source>
</evidence>
<protein>
    <submittedName>
        <fullName evidence="6">Putative acyl-CoA thioester hydrolase</fullName>
        <ecNumber evidence="6">3.1.2.-</ecNumber>
    </submittedName>
</protein>
<feature type="region of interest" description="Disordered" evidence="4">
    <location>
        <begin position="1"/>
        <end position="21"/>
    </location>
</feature>
<keyword evidence="2 3" id="KW-0378">Hydrolase</keyword>
<dbReference type="PROSITE" id="PS51770">
    <property type="entry name" value="HOTDOG_ACOT"/>
    <property type="match status" value="1"/>
</dbReference>
<accession>A0A6N3BJG3</accession>
<dbReference type="Gene3D" id="3.10.129.10">
    <property type="entry name" value="Hotdog Thioesterase"/>
    <property type="match status" value="1"/>
</dbReference>
<dbReference type="InterPro" id="IPR033120">
    <property type="entry name" value="HOTDOG_ACOT"/>
</dbReference>
<comment type="similarity">
    <text evidence="1">Belongs to the acyl coenzyme A hydrolase family.</text>
</comment>
<dbReference type="InterPro" id="IPR040170">
    <property type="entry name" value="Cytosol_ACT"/>
</dbReference>
<dbReference type="SUPFAM" id="SSF54637">
    <property type="entry name" value="Thioesterase/thiol ester dehydrase-isomerase"/>
    <property type="match status" value="1"/>
</dbReference>
<evidence type="ECO:0000259" key="5">
    <source>
        <dbReference type="PROSITE" id="PS51770"/>
    </source>
</evidence>
<evidence type="ECO:0000256" key="4">
    <source>
        <dbReference type="SAM" id="MobiDB-lite"/>
    </source>
</evidence>
<proteinExistence type="inferred from homology"/>
<dbReference type="GO" id="GO:0005737">
    <property type="term" value="C:cytoplasm"/>
    <property type="evidence" value="ECO:0007669"/>
    <property type="project" value="TreeGrafter"/>
</dbReference>
<evidence type="ECO:0000256" key="2">
    <source>
        <dbReference type="ARBA" id="ARBA00022801"/>
    </source>
</evidence>
<dbReference type="AlphaFoldDB" id="A0A6N3BJG3"/>